<dbReference type="EMBL" id="KQ030552">
    <property type="protein sequence ID" value="KJZ72125.1"/>
    <property type="molecule type" value="Genomic_DNA"/>
</dbReference>
<dbReference type="GO" id="GO:0046872">
    <property type="term" value="F:metal ion binding"/>
    <property type="evidence" value="ECO:0007669"/>
    <property type="project" value="UniProtKB-KW"/>
</dbReference>
<evidence type="ECO:0000259" key="6">
    <source>
        <dbReference type="PROSITE" id="PS51891"/>
    </source>
</evidence>
<dbReference type="InterPro" id="IPR006913">
    <property type="entry name" value="CENP-V/GFA"/>
</dbReference>
<name>A0A0F7ZMJ8_9HYPO</name>
<organism evidence="7 8">
    <name type="scientific">Hirsutella minnesotensis 3608</name>
    <dbReference type="NCBI Taxonomy" id="1043627"/>
    <lineage>
        <taxon>Eukaryota</taxon>
        <taxon>Fungi</taxon>
        <taxon>Dikarya</taxon>
        <taxon>Ascomycota</taxon>
        <taxon>Pezizomycotina</taxon>
        <taxon>Sordariomycetes</taxon>
        <taxon>Hypocreomycetidae</taxon>
        <taxon>Hypocreales</taxon>
        <taxon>Ophiocordycipitaceae</taxon>
        <taxon>Hirsutella</taxon>
    </lineage>
</organism>
<dbReference type="PANTHER" id="PTHR33337">
    <property type="entry name" value="GFA DOMAIN-CONTAINING PROTEIN"/>
    <property type="match status" value="1"/>
</dbReference>
<evidence type="ECO:0000256" key="4">
    <source>
        <dbReference type="ARBA" id="ARBA00023239"/>
    </source>
</evidence>
<reference evidence="7 8" key="1">
    <citation type="journal article" date="2014" name="Genome Biol. Evol.">
        <title>Comparative genomics and transcriptomics analyses reveal divergent lifestyle features of nematode endoparasitic fungus Hirsutella minnesotensis.</title>
        <authorList>
            <person name="Lai Y."/>
            <person name="Liu K."/>
            <person name="Zhang X."/>
            <person name="Zhang X."/>
            <person name="Li K."/>
            <person name="Wang N."/>
            <person name="Shu C."/>
            <person name="Wu Y."/>
            <person name="Wang C."/>
            <person name="Bushley K.E."/>
            <person name="Xiang M."/>
            <person name="Liu X."/>
        </authorList>
    </citation>
    <scope>NUCLEOTIDE SEQUENCE [LARGE SCALE GENOMIC DNA]</scope>
    <source>
        <strain evidence="7 8">3608</strain>
    </source>
</reference>
<accession>A0A0F7ZMJ8</accession>
<proteinExistence type="inferred from homology"/>
<dbReference type="OrthoDB" id="9970124at2759"/>
<dbReference type="PANTHER" id="PTHR33337:SF40">
    <property type="entry name" value="CENP-V_GFA DOMAIN-CONTAINING PROTEIN-RELATED"/>
    <property type="match status" value="1"/>
</dbReference>
<sequence>MPVDLKRRDGLPPYRTPDHMAKEQGGFEKKIRGSCHCGKIIYWISRDKPLAAKFCHCSDCKTIHGAPFQWAAIFHKTDMAFDGGIRGLRFYNSRTREAEHQLPCKVGCAYCGSSIMDEGRNMVLLFPTLLALDDEQRKDFKPQCHIFWSQRVVDIVDDLPKWEGLDEKSTLLEGKAPE</sequence>
<dbReference type="Pfam" id="PF04828">
    <property type="entry name" value="GFA"/>
    <property type="match status" value="1"/>
</dbReference>
<evidence type="ECO:0000313" key="8">
    <source>
        <dbReference type="Proteomes" id="UP000054481"/>
    </source>
</evidence>
<protein>
    <recommendedName>
        <fullName evidence="6">CENP-V/GFA domain-containing protein</fullName>
    </recommendedName>
</protein>
<keyword evidence="8" id="KW-1185">Reference proteome</keyword>
<dbReference type="Proteomes" id="UP000054481">
    <property type="component" value="Unassembled WGS sequence"/>
</dbReference>
<dbReference type="InterPro" id="IPR011057">
    <property type="entry name" value="Mss4-like_sf"/>
</dbReference>
<keyword evidence="2" id="KW-0479">Metal-binding</keyword>
<comment type="similarity">
    <text evidence="1">Belongs to the Gfa family.</text>
</comment>
<gene>
    <name evidence="7" type="ORF">HIM_08498</name>
</gene>
<evidence type="ECO:0000313" key="7">
    <source>
        <dbReference type="EMBL" id="KJZ72125.1"/>
    </source>
</evidence>
<keyword evidence="4" id="KW-0456">Lyase</keyword>
<evidence type="ECO:0000256" key="2">
    <source>
        <dbReference type="ARBA" id="ARBA00022723"/>
    </source>
</evidence>
<dbReference type="SUPFAM" id="SSF51316">
    <property type="entry name" value="Mss4-like"/>
    <property type="match status" value="1"/>
</dbReference>
<dbReference type="PROSITE" id="PS51891">
    <property type="entry name" value="CENP_V_GFA"/>
    <property type="match status" value="1"/>
</dbReference>
<dbReference type="AlphaFoldDB" id="A0A0F7ZMJ8"/>
<dbReference type="GO" id="GO:0016846">
    <property type="term" value="F:carbon-sulfur lyase activity"/>
    <property type="evidence" value="ECO:0007669"/>
    <property type="project" value="InterPro"/>
</dbReference>
<evidence type="ECO:0000256" key="5">
    <source>
        <dbReference type="SAM" id="MobiDB-lite"/>
    </source>
</evidence>
<feature type="region of interest" description="Disordered" evidence="5">
    <location>
        <begin position="1"/>
        <end position="21"/>
    </location>
</feature>
<dbReference type="Gene3D" id="3.90.1590.10">
    <property type="entry name" value="glutathione-dependent formaldehyde- activating enzyme (gfa)"/>
    <property type="match status" value="1"/>
</dbReference>
<evidence type="ECO:0000256" key="3">
    <source>
        <dbReference type="ARBA" id="ARBA00022833"/>
    </source>
</evidence>
<feature type="domain" description="CENP-V/GFA" evidence="6">
    <location>
        <begin position="31"/>
        <end position="163"/>
    </location>
</feature>
<keyword evidence="3" id="KW-0862">Zinc</keyword>
<evidence type="ECO:0000256" key="1">
    <source>
        <dbReference type="ARBA" id="ARBA00005495"/>
    </source>
</evidence>